<dbReference type="Pfam" id="PF05162">
    <property type="entry name" value="Ribosomal_L41"/>
    <property type="match status" value="1"/>
</dbReference>
<accession>A0A6N2K728</accession>
<evidence type="ECO:0000256" key="1">
    <source>
        <dbReference type="ARBA" id="ARBA00022980"/>
    </source>
</evidence>
<keyword evidence="2 4" id="KW-0687">Ribonucleoprotein</keyword>
<sequence>MKPRRAISARTKFIGNHTPIPHPGFRKLTLSSLHSHHHESQGNLKSLQPNLNIVHSIALIDLIEFWWKKKRMRRLKRKRRKMRQRSNCCRAQADLLQCKWIGCGSFGVIIGARVTEKLLRVSVFSAKED</sequence>
<dbReference type="AlphaFoldDB" id="A0A6N2K728"/>
<evidence type="ECO:0000256" key="2">
    <source>
        <dbReference type="ARBA" id="ARBA00023274"/>
    </source>
</evidence>
<dbReference type="GO" id="GO:1990904">
    <property type="term" value="C:ribonucleoprotein complex"/>
    <property type="evidence" value="ECO:0007669"/>
    <property type="project" value="UniProtKB-KW"/>
</dbReference>
<name>A0A6N2K728_SALVM</name>
<proteinExistence type="inferred from homology"/>
<keyword evidence="1 4" id="KW-0689">Ribosomal protein</keyword>
<evidence type="ECO:0000256" key="3">
    <source>
        <dbReference type="ARBA" id="ARBA00043969"/>
    </source>
</evidence>
<evidence type="ECO:0000313" key="5">
    <source>
        <dbReference type="EMBL" id="VFU24141.1"/>
    </source>
</evidence>
<dbReference type="GO" id="GO:0006412">
    <property type="term" value="P:translation"/>
    <property type="evidence" value="ECO:0007669"/>
    <property type="project" value="InterPro"/>
</dbReference>
<organism evidence="5">
    <name type="scientific">Salix viminalis</name>
    <name type="common">Common osier</name>
    <name type="synonym">Basket willow</name>
    <dbReference type="NCBI Taxonomy" id="40686"/>
    <lineage>
        <taxon>Eukaryota</taxon>
        <taxon>Viridiplantae</taxon>
        <taxon>Streptophyta</taxon>
        <taxon>Embryophyta</taxon>
        <taxon>Tracheophyta</taxon>
        <taxon>Spermatophyta</taxon>
        <taxon>Magnoliopsida</taxon>
        <taxon>eudicotyledons</taxon>
        <taxon>Gunneridae</taxon>
        <taxon>Pentapetalae</taxon>
        <taxon>rosids</taxon>
        <taxon>fabids</taxon>
        <taxon>Malpighiales</taxon>
        <taxon>Salicaceae</taxon>
        <taxon>Saliceae</taxon>
        <taxon>Salix</taxon>
    </lineage>
</organism>
<reference evidence="5" key="1">
    <citation type="submission" date="2019-03" db="EMBL/GenBank/DDBJ databases">
        <authorList>
            <person name="Mank J."/>
            <person name="Almeida P."/>
        </authorList>
    </citation>
    <scope>NUCLEOTIDE SEQUENCE</scope>
    <source>
        <strain evidence="5">78183</strain>
    </source>
</reference>
<dbReference type="EMBL" id="CAADRP010000158">
    <property type="protein sequence ID" value="VFU24141.1"/>
    <property type="molecule type" value="Genomic_DNA"/>
</dbReference>
<comment type="subunit">
    <text evidence="4">Component of the large ribosomal subunit.</text>
</comment>
<dbReference type="InterPro" id="IPR007836">
    <property type="entry name" value="Ribosomal_eS32"/>
</dbReference>
<gene>
    <name evidence="5" type="ORF">SVIM_LOCUS42866</name>
</gene>
<comment type="similarity">
    <text evidence="3 4">Belongs to the eukaryotic ribosomal protein eS32 family.</text>
</comment>
<evidence type="ECO:0000256" key="4">
    <source>
        <dbReference type="RuleBase" id="RU368055"/>
    </source>
</evidence>
<dbReference type="GO" id="GO:0003735">
    <property type="term" value="F:structural constituent of ribosome"/>
    <property type="evidence" value="ECO:0007669"/>
    <property type="project" value="UniProtKB-UniRule"/>
</dbReference>
<protein>
    <recommendedName>
        <fullName evidence="4">60S ribosomal protein L41</fullName>
    </recommendedName>
</protein>
<dbReference type="GO" id="GO:0005840">
    <property type="term" value="C:ribosome"/>
    <property type="evidence" value="ECO:0007669"/>
    <property type="project" value="UniProtKB-KW"/>
</dbReference>